<name>A0A5J5EIH1_9PEZI</name>
<dbReference type="OrthoDB" id="5338050at2759"/>
<sequence>MVTLGLGRAIASIRPTITDGSKFNLTVLDWRFKTHYDPNYTNHKGDDGEEDCEEYRYTCCSVIDFFGALNPNSVTSLDLDFEVRSSRQQQGDLGDGQAAIRQSKSLEALRIAHLRYDAPKLLLMLNMMADAGFKPKSLSLVELYLEQRALGASGWNFTEGIFENLVDLELVRFPGMFDIFQMLGQKQRPVPPTRSLKLSYSRKHLEEARLLSTSAGCFFAHHLPCLAGTLTTLKLCDTEFAFDTRTAPRRRVLYADSVGTDTSPLELLVNLRTLILTGDVAHYLTHGRLSRILEAMKHTLTTCDLCVSHSSLQGILESFLVCRKLENLYLREWNWAVDEMLHASRLLRTGDVKAFVEGCRTVMVPGGRRRLVLKELGIDGGLLQVAGLQNWGEVQKWVQEWGCRFYYSPCQMWRVGYVAFSGGRDPTFT</sequence>
<gene>
    <name evidence="1" type="ORF">FN846DRAFT_785586</name>
</gene>
<evidence type="ECO:0000313" key="1">
    <source>
        <dbReference type="EMBL" id="KAA8895031.1"/>
    </source>
</evidence>
<proteinExistence type="predicted"/>
<evidence type="ECO:0000313" key="2">
    <source>
        <dbReference type="Proteomes" id="UP000326924"/>
    </source>
</evidence>
<dbReference type="Proteomes" id="UP000326924">
    <property type="component" value="Unassembled WGS sequence"/>
</dbReference>
<protein>
    <submittedName>
        <fullName evidence="1">Uncharacterized protein</fullName>
    </submittedName>
</protein>
<keyword evidence="2" id="KW-1185">Reference proteome</keyword>
<comment type="caution">
    <text evidence="1">The sequence shown here is derived from an EMBL/GenBank/DDBJ whole genome shotgun (WGS) entry which is preliminary data.</text>
</comment>
<organism evidence="1 2">
    <name type="scientific">Sphaerosporella brunnea</name>
    <dbReference type="NCBI Taxonomy" id="1250544"/>
    <lineage>
        <taxon>Eukaryota</taxon>
        <taxon>Fungi</taxon>
        <taxon>Dikarya</taxon>
        <taxon>Ascomycota</taxon>
        <taxon>Pezizomycotina</taxon>
        <taxon>Pezizomycetes</taxon>
        <taxon>Pezizales</taxon>
        <taxon>Pyronemataceae</taxon>
        <taxon>Sphaerosporella</taxon>
    </lineage>
</organism>
<reference evidence="1 2" key="1">
    <citation type="submission" date="2019-09" db="EMBL/GenBank/DDBJ databases">
        <title>Draft genome of the ectomycorrhizal ascomycete Sphaerosporella brunnea.</title>
        <authorList>
            <consortium name="DOE Joint Genome Institute"/>
            <person name="Benucci G.M."/>
            <person name="Marozzi G."/>
            <person name="Antonielli L."/>
            <person name="Sanchez S."/>
            <person name="Marco P."/>
            <person name="Wang X."/>
            <person name="Falini L.B."/>
            <person name="Barry K."/>
            <person name="Haridas S."/>
            <person name="Lipzen A."/>
            <person name="Labutti K."/>
            <person name="Grigoriev I.V."/>
            <person name="Murat C."/>
            <person name="Martin F."/>
            <person name="Albertini E."/>
            <person name="Donnini D."/>
            <person name="Bonito G."/>
        </authorList>
    </citation>
    <scope>NUCLEOTIDE SEQUENCE [LARGE SCALE GENOMIC DNA]</scope>
    <source>
        <strain evidence="1 2">Sb_GMNB300</strain>
    </source>
</reference>
<dbReference type="EMBL" id="VXIS01000292">
    <property type="protein sequence ID" value="KAA8895031.1"/>
    <property type="molecule type" value="Genomic_DNA"/>
</dbReference>
<dbReference type="SUPFAM" id="SSF52047">
    <property type="entry name" value="RNI-like"/>
    <property type="match status" value="1"/>
</dbReference>
<dbReference type="InParanoid" id="A0A5J5EIH1"/>
<accession>A0A5J5EIH1</accession>
<dbReference type="AlphaFoldDB" id="A0A5J5EIH1"/>